<dbReference type="GO" id="GO:0030042">
    <property type="term" value="P:actin filament depolymerization"/>
    <property type="evidence" value="ECO:0007669"/>
    <property type="project" value="TreeGrafter"/>
</dbReference>
<sequence>MQSGISASQDLHTALKALLTTPSHRGLLATITSETITPGSFIPSSTPSFQDDLQNLSPHLTPTQPLYIFLRLADDLSTSDSRLVAITYVPNAAPVRQKMLFASTRLSLLRDLGGEKFAESLFVEKAEELSAEGWRKHVAHTETVAPLTAAEQESRELAEQEALESSGTAGRGLVVVGRIAVRADEEVVGALGGLEDGTLVQLRMDMKEEVLKLCEVDKAVDVKELASRIHATEPRFSFYRTGGKTLFVSTCPSGSRIKERMLFAASRGNVIALAEKEGVKVDARIEAGDPAEVGEKGVMEELGLGGGQEGVEVKSGFKKPKRPGRR</sequence>
<name>A0A6A6VM80_9PLEO</name>
<evidence type="ECO:0000256" key="4">
    <source>
        <dbReference type="ARBA" id="ARBA00022737"/>
    </source>
</evidence>
<keyword evidence="3" id="KW-0963">Cytoplasm</keyword>
<keyword evidence="11" id="KW-1185">Reference proteome</keyword>
<dbReference type="GO" id="GO:0003785">
    <property type="term" value="F:actin monomer binding"/>
    <property type="evidence" value="ECO:0007669"/>
    <property type="project" value="TreeGrafter"/>
</dbReference>
<gene>
    <name evidence="10" type="ORF">M011DRAFT_483212</name>
</gene>
<evidence type="ECO:0000256" key="7">
    <source>
        <dbReference type="ARBA" id="ARBA00038532"/>
    </source>
</evidence>
<comment type="subcellular location">
    <subcellularLocation>
        <location evidence="1">Cytoplasm</location>
        <location evidence="1">Cytoskeleton</location>
    </subcellularLocation>
</comment>
<proteinExistence type="inferred from homology"/>
<evidence type="ECO:0000256" key="5">
    <source>
        <dbReference type="ARBA" id="ARBA00023203"/>
    </source>
</evidence>
<feature type="domain" description="ADF-H" evidence="9">
    <location>
        <begin position="172"/>
        <end position="303"/>
    </location>
</feature>
<evidence type="ECO:0000313" key="11">
    <source>
        <dbReference type="Proteomes" id="UP000799440"/>
    </source>
</evidence>
<keyword evidence="5" id="KW-0009">Actin-binding</keyword>
<evidence type="ECO:0000313" key="10">
    <source>
        <dbReference type="EMBL" id="KAF2751263.1"/>
    </source>
</evidence>
<dbReference type="GO" id="GO:0051015">
    <property type="term" value="F:actin filament binding"/>
    <property type="evidence" value="ECO:0007669"/>
    <property type="project" value="TreeGrafter"/>
</dbReference>
<organism evidence="10 11">
    <name type="scientific">Sporormia fimetaria CBS 119925</name>
    <dbReference type="NCBI Taxonomy" id="1340428"/>
    <lineage>
        <taxon>Eukaryota</taxon>
        <taxon>Fungi</taxon>
        <taxon>Dikarya</taxon>
        <taxon>Ascomycota</taxon>
        <taxon>Pezizomycotina</taxon>
        <taxon>Dothideomycetes</taxon>
        <taxon>Pleosporomycetidae</taxon>
        <taxon>Pleosporales</taxon>
        <taxon>Sporormiaceae</taxon>
        <taxon>Sporormia</taxon>
    </lineage>
</organism>
<dbReference type="PANTHER" id="PTHR13759">
    <property type="entry name" value="TWINFILIN"/>
    <property type="match status" value="1"/>
</dbReference>
<keyword evidence="6" id="KW-0206">Cytoskeleton</keyword>
<evidence type="ECO:0000256" key="3">
    <source>
        <dbReference type="ARBA" id="ARBA00022490"/>
    </source>
</evidence>
<dbReference type="Proteomes" id="UP000799440">
    <property type="component" value="Unassembled WGS sequence"/>
</dbReference>
<comment type="subunit">
    <text evidence="7">Interacts with G-actin; ADP-actin form.</text>
</comment>
<reference evidence="10" key="1">
    <citation type="journal article" date="2020" name="Stud. Mycol.">
        <title>101 Dothideomycetes genomes: a test case for predicting lifestyles and emergence of pathogens.</title>
        <authorList>
            <person name="Haridas S."/>
            <person name="Albert R."/>
            <person name="Binder M."/>
            <person name="Bloem J."/>
            <person name="Labutti K."/>
            <person name="Salamov A."/>
            <person name="Andreopoulos B."/>
            <person name="Baker S."/>
            <person name="Barry K."/>
            <person name="Bills G."/>
            <person name="Bluhm B."/>
            <person name="Cannon C."/>
            <person name="Castanera R."/>
            <person name="Culley D."/>
            <person name="Daum C."/>
            <person name="Ezra D."/>
            <person name="Gonzalez J."/>
            <person name="Henrissat B."/>
            <person name="Kuo A."/>
            <person name="Liang C."/>
            <person name="Lipzen A."/>
            <person name="Lutzoni F."/>
            <person name="Magnuson J."/>
            <person name="Mondo S."/>
            <person name="Nolan M."/>
            <person name="Ohm R."/>
            <person name="Pangilinan J."/>
            <person name="Park H.-J."/>
            <person name="Ramirez L."/>
            <person name="Alfaro M."/>
            <person name="Sun H."/>
            <person name="Tritt A."/>
            <person name="Yoshinaga Y."/>
            <person name="Zwiers L.-H."/>
            <person name="Turgeon B."/>
            <person name="Goodwin S."/>
            <person name="Spatafora J."/>
            <person name="Crous P."/>
            <person name="Grigoriev I."/>
        </authorList>
    </citation>
    <scope>NUCLEOTIDE SEQUENCE</scope>
    <source>
        <strain evidence="10">CBS 119925</strain>
    </source>
</reference>
<evidence type="ECO:0000256" key="1">
    <source>
        <dbReference type="ARBA" id="ARBA00004245"/>
    </source>
</evidence>
<dbReference type="PROSITE" id="PS51263">
    <property type="entry name" value="ADF_H"/>
    <property type="match status" value="2"/>
</dbReference>
<dbReference type="Pfam" id="PF00241">
    <property type="entry name" value="Cofilin_ADF"/>
    <property type="match status" value="2"/>
</dbReference>
<dbReference type="SMART" id="SM00102">
    <property type="entry name" value="ADF"/>
    <property type="match status" value="2"/>
</dbReference>
<keyword evidence="4" id="KW-0677">Repeat</keyword>
<evidence type="ECO:0000256" key="2">
    <source>
        <dbReference type="ARBA" id="ARBA00009557"/>
    </source>
</evidence>
<feature type="domain" description="ADF-H" evidence="9">
    <location>
        <begin position="3"/>
        <end position="139"/>
    </location>
</feature>
<evidence type="ECO:0000256" key="6">
    <source>
        <dbReference type="ARBA" id="ARBA00023212"/>
    </source>
</evidence>
<feature type="compositionally biased region" description="Basic residues" evidence="8">
    <location>
        <begin position="316"/>
        <end position="326"/>
    </location>
</feature>
<dbReference type="CDD" id="cd11285">
    <property type="entry name" value="ADF_Twf-N_like"/>
    <property type="match status" value="1"/>
</dbReference>
<dbReference type="FunFam" id="3.40.20.10:FF:000042">
    <property type="entry name" value="Actin depolymerizing protein"/>
    <property type="match status" value="1"/>
</dbReference>
<evidence type="ECO:0000256" key="8">
    <source>
        <dbReference type="SAM" id="MobiDB-lite"/>
    </source>
</evidence>
<dbReference type="GO" id="GO:0051016">
    <property type="term" value="P:barbed-end actin filament capping"/>
    <property type="evidence" value="ECO:0007669"/>
    <property type="project" value="TreeGrafter"/>
</dbReference>
<dbReference type="AlphaFoldDB" id="A0A6A6VM80"/>
<dbReference type="SUPFAM" id="SSF55753">
    <property type="entry name" value="Actin depolymerizing proteins"/>
    <property type="match status" value="2"/>
</dbReference>
<dbReference type="GO" id="GO:0005737">
    <property type="term" value="C:cytoplasm"/>
    <property type="evidence" value="ECO:0007669"/>
    <property type="project" value="TreeGrafter"/>
</dbReference>
<dbReference type="PANTHER" id="PTHR13759:SF1">
    <property type="entry name" value="TWINFILIN"/>
    <property type="match status" value="1"/>
</dbReference>
<dbReference type="Gene3D" id="3.40.20.10">
    <property type="entry name" value="Severin"/>
    <property type="match status" value="2"/>
</dbReference>
<comment type="similarity">
    <text evidence="2">Belongs to the actin-binding proteins ADF family. Twinfilin subfamily.</text>
</comment>
<feature type="region of interest" description="Disordered" evidence="8">
    <location>
        <begin position="303"/>
        <end position="326"/>
    </location>
</feature>
<protein>
    <submittedName>
        <fullName evidence="10">Twinfilin-1</fullName>
    </submittedName>
</protein>
<accession>A0A6A6VM80</accession>
<dbReference type="InterPro" id="IPR002108">
    <property type="entry name" value="ADF-H"/>
</dbReference>
<dbReference type="InterPro" id="IPR029006">
    <property type="entry name" value="ADF-H/Gelsolin-like_dom_sf"/>
</dbReference>
<dbReference type="GO" id="GO:0005884">
    <property type="term" value="C:actin filament"/>
    <property type="evidence" value="ECO:0007669"/>
    <property type="project" value="TreeGrafter"/>
</dbReference>
<dbReference type="EMBL" id="MU006562">
    <property type="protein sequence ID" value="KAF2751263.1"/>
    <property type="molecule type" value="Genomic_DNA"/>
</dbReference>
<dbReference type="InterPro" id="IPR028458">
    <property type="entry name" value="Twinfilin"/>
</dbReference>
<evidence type="ECO:0000259" key="9">
    <source>
        <dbReference type="PROSITE" id="PS51263"/>
    </source>
</evidence>
<dbReference type="OrthoDB" id="10006997at2759"/>